<dbReference type="PANTHER" id="PTHR42705">
    <property type="entry name" value="BIFUNCTIONAL NON-HOMOLOGOUS END JOINING PROTEIN LIGD"/>
    <property type="match status" value="1"/>
</dbReference>
<dbReference type="PANTHER" id="PTHR42705:SF3">
    <property type="entry name" value="ATP-DEPENDENT DNA LIGASE"/>
    <property type="match status" value="1"/>
</dbReference>
<dbReference type="Gene3D" id="3.90.920.10">
    <property type="entry name" value="DNA primase, PRIM domain"/>
    <property type="match status" value="1"/>
</dbReference>
<dbReference type="CDD" id="cd04865">
    <property type="entry name" value="LigD_Pol_like_2"/>
    <property type="match status" value="1"/>
</dbReference>
<dbReference type="Proteomes" id="UP000549695">
    <property type="component" value="Unassembled WGS sequence"/>
</dbReference>
<dbReference type="InterPro" id="IPR052171">
    <property type="entry name" value="NHEJ_LigD"/>
</dbReference>
<keyword evidence="4" id="KW-1185">Reference proteome</keyword>
<dbReference type="GO" id="GO:0016874">
    <property type="term" value="F:ligase activity"/>
    <property type="evidence" value="ECO:0007669"/>
    <property type="project" value="UniProtKB-KW"/>
</dbReference>
<dbReference type="Pfam" id="PF21686">
    <property type="entry name" value="LigD_Prim-Pol"/>
    <property type="match status" value="1"/>
</dbReference>
<protein>
    <submittedName>
        <fullName evidence="3">DNA ligase D</fullName>
    </submittedName>
</protein>
<keyword evidence="3" id="KW-0436">Ligase</keyword>
<dbReference type="EMBL" id="JACCCZ010000001">
    <property type="protein sequence ID" value="NYG00581.1"/>
    <property type="molecule type" value="Genomic_DNA"/>
</dbReference>
<name>A0A852VZ60_PSEA5</name>
<dbReference type="AlphaFoldDB" id="A0A852VZ60"/>
<feature type="domain" description="DNA ligase D polymerase" evidence="2">
    <location>
        <begin position="36"/>
        <end position="288"/>
    </location>
</feature>
<dbReference type="GeneID" id="98050684"/>
<sequence length="341" mass="37594">MASREVVMLQVDGPDGPRDVRLTSPDKVVFGELGITKREVVEYYVAVGEPMTAALRDRPTNLKRFNSGVAGEPFFVKRVPKGAPDWVRTCTVTFPSGRTAESVSVTEPATIAWAANLNTLDFHPWPVRCADTEHPDELRIDLDPQPGTDFGDAVVVAQTLREVLAEAGLTGWAKTSGGRGVHVACPIRPEWDFVQVRHAVIAIARRVCRRIPELATVDWWKEERGERVFLDYNQAARDRTIASAWSVRGLPAATVSMPVTWDDLGEVDPAEFTLRTVPGLLGRHGDPHAGAGEERGSCATALEWYAEDEAERGLGDLPYPPEYPKMPGEPLRVQPSRARKQ</sequence>
<evidence type="ECO:0000313" key="3">
    <source>
        <dbReference type="EMBL" id="NYG00581.1"/>
    </source>
</evidence>
<gene>
    <name evidence="3" type="ORF">HDA37_000866</name>
</gene>
<comment type="caution">
    <text evidence="3">The sequence shown here is derived from an EMBL/GenBank/DDBJ whole genome shotgun (WGS) entry which is preliminary data.</text>
</comment>
<dbReference type="RefSeq" id="WP_376772507.1">
    <property type="nucleotide sequence ID" value="NZ_BAAAJZ010000005.1"/>
</dbReference>
<dbReference type="NCBIfam" id="TIGR02778">
    <property type="entry name" value="ligD_pol"/>
    <property type="match status" value="1"/>
</dbReference>
<organism evidence="3 4">
    <name type="scientific">Pseudonocardia alni</name>
    <name type="common">Amycolata alni</name>
    <dbReference type="NCBI Taxonomy" id="33907"/>
    <lineage>
        <taxon>Bacteria</taxon>
        <taxon>Bacillati</taxon>
        <taxon>Actinomycetota</taxon>
        <taxon>Actinomycetes</taxon>
        <taxon>Pseudonocardiales</taxon>
        <taxon>Pseudonocardiaceae</taxon>
        <taxon>Pseudonocardia</taxon>
    </lineage>
</organism>
<accession>A0A852VZ60</accession>
<proteinExistence type="predicted"/>
<feature type="region of interest" description="Disordered" evidence="1">
    <location>
        <begin position="313"/>
        <end position="341"/>
    </location>
</feature>
<evidence type="ECO:0000259" key="2">
    <source>
        <dbReference type="Pfam" id="PF21686"/>
    </source>
</evidence>
<evidence type="ECO:0000313" key="4">
    <source>
        <dbReference type="Proteomes" id="UP000549695"/>
    </source>
</evidence>
<reference evidence="3 4" key="1">
    <citation type="submission" date="2020-07" db="EMBL/GenBank/DDBJ databases">
        <title>Sequencing the genomes of 1000 actinobacteria strains.</title>
        <authorList>
            <person name="Klenk H.-P."/>
        </authorList>
    </citation>
    <scope>NUCLEOTIDE SEQUENCE [LARGE SCALE GENOMIC DNA]</scope>
    <source>
        <strain evidence="3 4">DSM 44749</strain>
    </source>
</reference>
<evidence type="ECO:0000256" key="1">
    <source>
        <dbReference type="SAM" id="MobiDB-lite"/>
    </source>
</evidence>
<dbReference type="InterPro" id="IPR014145">
    <property type="entry name" value="LigD_pol_dom"/>
</dbReference>